<dbReference type="GeneID" id="127751712"/>
<evidence type="ECO:0000313" key="2">
    <source>
        <dbReference type="RefSeq" id="XP_052131644.1"/>
    </source>
</evidence>
<evidence type="ECO:0000313" key="1">
    <source>
        <dbReference type="Proteomes" id="UP000504606"/>
    </source>
</evidence>
<proteinExistence type="predicted"/>
<protein>
    <submittedName>
        <fullName evidence="2">Uncharacterized protein LOC127751712 isoform X2</fullName>
    </submittedName>
</protein>
<name>A0A9C6X9G6_FRAOC</name>
<reference evidence="2" key="1">
    <citation type="submission" date="2025-08" db="UniProtKB">
        <authorList>
            <consortium name="RefSeq"/>
        </authorList>
    </citation>
    <scope>IDENTIFICATION</scope>
    <source>
        <tissue evidence="2">Whole organism</tissue>
    </source>
</reference>
<gene>
    <name evidence="2" type="primary">LOC127751712</name>
</gene>
<sequence>MIFFTATVLWDDKGYPAIPAGIVARTDWPTFETLKLIGEAMLNFKDNLTHRNTHCQKKGYVALGKFMYERRLYYTARNMKGRIKGLVTTYESDSADPSWEYRELIAMYLGEKPFDASVLTDMLAKYKPTSAPKRRSLVEQNKIACGVWSCNSGKLQIRRASSPV</sequence>
<keyword evidence="1" id="KW-1185">Reference proteome</keyword>
<organism evidence="1 2">
    <name type="scientific">Frankliniella occidentalis</name>
    <name type="common">Western flower thrips</name>
    <name type="synonym">Euthrips occidentalis</name>
    <dbReference type="NCBI Taxonomy" id="133901"/>
    <lineage>
        <taxon>Eukaryota</taxon>
        <taxon>Metazoa</taxon>
        <taxon>Ecdysozoa</taxon>
        <taxon>Arthropoda</taxon>
        <taxon>Hexapoda</taxon>
        <taxon>Insecta</taxon>
        <taxon>Pterygota</taxon>
        <taxon>Neoptera</taxon>
        <taxon>Paraneoptera</taxon>
        <taxon>Thysanoptera</taxon>
        <taxon>Terebrantia</taxon>
        <taxon>Thripoidea</taxon>
        <taxon>Thripidae</taxon>
        <taxon>Frankliniella</taxon>
    </lineage>
</organism>
<dbReference type="RefSeq" id="XP_052131644.1">
    <property type="nucleotide sequence ID" value="XM_052275684.1"/>
</dbReference>
<dbReference type="AlphaFoldDB" id="A0A9C6X9G6"/>
<dbReference type="Proteomes" id="UP000504606">
    <property type="component" value="Unplaced"/>
</dbReference>
<accession>A0A9C6X9G6</accession>